<name>A0A0A0RS69_9CAUD</name>
<organism evidence="1 2">
    <name type="scientific">Bacillus phage Mater</name>
    <dbReference type="NCBI Taxonomy" id="1540090"/>
    <lineage>
        <taxon>Viruses</taxon>
        <taxon>Duplodnaviria</taxon>
        <taxon>Heunggongvirae</taxon>
        <taxon>Uroviricota</taxon>
        <taxon>Caudoviricetes</taxon>
        <taxon>Herelleviridae</taxon>
        <taxon>Bastillevirinae</taxon>
        <taxon>Matervirus</taxon>
        <taxon>Matervirus mater</taxon>
    </lineage>
</organism>
<evidence type="ECO:0000313" key="1">
    <source>
        <dbReference type="EMBL" id="AIW03346.1"/>
    </source>
</evidence>
<keyword evidence="2" id="KW-1185">Reference proteome</keyword>
<dbReference type="RefSeq" id="YP_009151148.1">
    <property type="nucleotide sequence ID" value="NC_027366.1"/>
</dbReference>
<gene>
    <name evidence="1" type="ORF">CPT_Mater189</name>
</gene>
<dbReference type="KEGG" id="vg:24607094"/>
<accession>A0A0A0RS69</accession>
<proteinExistence type="predicted"/>
<protein>
    <submittedName>
        <fullName evidence="1">Uncharacterized protein</fullName>
    </submittedName>
</protein>
<dbReference type="GeneID" id="24607094"/>
<dbReference type="EMBL" id="KM236245">
    <property type="protein sequence ID" value="AIW03346.1"/>
    <property type="molecule type" value="Genomic_DNA"/>
</dbReference>
<evidence type="ECO:0000313" key="2">
    <source>
        <dbReference type="Proteomes" id="UP000030206"/>
    </source>
</evidence>
<dbReference type="Proteomes" id="UP000030206">
    <property type="component" value="Segment"/>
</dbReference>
<reference evidence="1 2" key="1">
    <citation type="submission" date="2014-07" db="EMBL/GenBank/DDBJ databases">
        <title>Complete Genome of Bacillus megaterium Myophage Mater.</title>
        <authorList>
            <person name="Lancaster J.C."/>
            <person name="Hodde M.K."/>
            <person name="Hernandez A.C."/>
            <person name="Everett G.F.K."/>
        </authorList>
    </citation>
    <scope>NUCLEOTIDE SEQUENCE [LARGE SCALE GENOMIC DNA]</scope>
</reference>
<sequence>MREYFELLEQWSQINQQWNHLNWATGQAVLELYGFKITY</sequence>